<organism evidence="4 5">
    <name type="scientific">Niastella koreensis</name>
    <dbReference type="NCBI Taxonomy" id="354356"/>
    <lineage>
        <taxon>Bacteria</taxon>
        <taxon>Pseudomonadati</taxon>
        <taxon>Bacteroidota</taxon>
        <taxon>Chitinophagia</taxon>
        <taxon>Chitinophagales</taxon>
        <taxon>Chitinophagaceae</taxon>
        <taxon>Niastella</taxon>
    </lineage>
</organism>
<comment type="caution">
    <text evidence="4">The sequence shown here is derived from an EMBL/GenBank/DDBJ whole genome shotgun (WGS) entry which is preliminary data.</text>
</comment>
<evidence type="ECO:0000256" key="1">
    <source>
        <dbReference type="ARBA" id="ARBA00022884"/>
    </source>
</evidence>
<feature type="domain" description="RRM" evidence="3">
    <location>
        <begin position="1"/>
        <end position="79"/>
    </location>
</feature>
<protein>
    <submittedName>
        <fullName evidence="4">RNA-binding protein</fullName>
    </submittedName>
</protein>
<evidence type="ECO:0000259" key="3">
    <source>
        <dbReference type="PROSITE" id="PS50102"/>
    </source>
</evidence>
<gene>
    <name evidence="4" type="ORF">A4D02_01785</name>
</gene>
<proteinExistence type="predicted"/>
<dbReference type="CDD" id="cd21608">
    <property type="entry name" value="RRM2_NsCP33_like"/>
    <property type="match status" value="1"/>
</dbReference>
<evidence type="ECO:0000313" key="4">
    <source>
        <dbReference type="EMBL" id="OQP55074.1"/>
    </source>
</evidence>
<dbReference type="InterPro" id="IPR048289">
    <property type="entry name" value="RRM2_NsCP33-like"/>
</dbReference>
<accession>A0ABX3P522</accession>
<evidence type="ECO:0000256" key="2">
    <source>
        <dbReference type="SAM" id="MobiDB-lite"/>
    </source>
</evidence>
<dbReference type="Gene3D" id="3.30.70.330">
    <property type="match status" value="1"/>
</dbReference>
<dbReference type="RefSeq" id="WP_014222641.1">
    <property type="nucleotide sequence ID" value="NZ_LWBO01000001.1"/>
</dbReference>
<reference evidence="4 5" key="1">
    <citation type="submission" date="2016-04" db="EMBL/GenBank/DDBJ databases">
        <authorList>
            <person name="Chen L."/>
            <person name="Zhuang W."/>
            <person name="Wang G."/>
        </authorList>
    </citation>
    <scope>NUCLEOTIDE SEQUENCE [LARGE SCALE GENOMIC DNA]</scope>
    <source>
        <strain evidence="5">GR20</strain>
    </source>
</reference>
<dbReference type="PANTHER" id="PTHR48027">
    <property type="entry name" value="HETEROGENEOUS NUCLEAR RIBONUCLEOPROTEIN 87F-RELATED"/>
    <property type="match status" value="1"/>
</dbReference>
<dbReference type="InterPro" id="IPR012677">
    <property type="entry name" value="Nucleotide-bd_a/b_plait_sf"/>
</dbReference>
<keyword evidence="1" id="KW-0694">RNA-binding</keyword>
<feature type="compositionally biased region" description="Basic and acidic residues" evidence="2">
    <location>
        <begin position="68"/>
        <end position="84"/>
    </location>
</feature>
<feature type="region of interest" description="Disordered" evidence="2">
    <location>
        <begin position="68"/>
        <end position="112"/>
    </location>
</feature>
<dbReference type="InterPro" id="IPR000504">
    <property type="entry name" value="RRM_dom"/>
</dbReference>
<dbReference type="InterPro" id="IPR035979">
    <property type="entry name" value="RBD_domain_sf"/>
</dbReference>
<dbReference type="SUPFAM" id="SSF54928">
    <property type="entry name" value="RNA-binding domain, RBD"/>
    <property type="match status" value="1"/>
</dbReference>
<sequence length="112" mass="12297">MNIYVSNLSFNVTDDDLEGFFAEYGEVSSARVITDKFTGKSRGFGFVEMPNDEAAKKAITELDGGRVEGREIKVAEARPREERSSNGGNGGNGGGGERRSFSRNNNSYNNRY</sequence>
<dbReference type="InterPro" id="IPR052462">
    <property type="entry name" value="SLIRP/GR-RBP-like"/>
</dbReference>
<name>A0ABX3P522_9BACT</name>
<dbReference type="Proteomes" id="UP000192277">
    <property type="component" value="Unassembled WGS sequence"/>
</dbReference>
<dbReference type="EMBL" id="LWBO01000001">
    <property type="protein sequence ID" value="OQP55074.1"/>
    <property type="molecule type" value="Genomic_DNA"/>
</dbReference>
<dbReference type="Pfam" id="PF00076">
    <property type="entry name" value="RRM_1"/>
    <property type="match status" value="1"/>
</dbReference>
<dbReference type="PROSITE" id="PS50102">
    <property type="entry name" value="RRM"/>
    <property type="match status" value="1"/>
</dbReference>
<dbReference type="SMART" id="SM00360">
    <property type="entry name" value="RRM"/>
    <property type="match status" value="1"/>
</dbReference>
<feature type="compositionally biased region" description="Low complexity" evidence="2">
    <location>
        <begin position="102"/>
        <end position="112"/>
    </location>
</feature>
<keyword evidence="5" id="KW-1185">Reference proteome</keyword>
<evidence type="ECO:0000313" key="5">
    <source>
        <dbReference type="Proteomes" id="UP000192277"/>
    </source>
</evidence>